<dbReference type="KEGG" id="tpsc:RBB77_06015"/>
<name>A0AAU7ZU16_9BACT</name>
<organism evidence="1">
    <name type="scientific">Tunturiibacter psychrotolerans</name>
    <dbReference type="NCBI Taxonomy" id="3069686"/>
    <lineage>
        <taxon>Bacteria</taxon>
        <taxon>Pseudomonadati</taxon>
        <taxon>Acidobacteriota</taxon>
        <taxon>Terriglobia</taxon>
        <taxon>Terriglobales</taxon>
        <taxon>Acidobacteriaceae</taxon>
        <taxon>Tunturiibacter</taxon>
    </lineage>
</organism>
<reference evidence="1" key="1">
    <citation type="submission" date="2023-08" db="EMBL/GenBank/DDBJ databases">
        <authorList>
            <person name="Messyasz A."/>
            <person name="Mannisto M.K."/>
            <person name="Kerkhof L.J."/>
            <person name="Haggblom M."/>
        </authorList>
    </citation>
    <scope>NUCLEOTIDE SEQUENCE</scope>
    <source>
        <strain evidence="1">X5P6</strain>
    </source>
</reference>
<proteinExistence type="predicted"/>
<dbReference type="EMBL" id="CP132942">
    <property type="protein sequence ID" value="XCB34442.1"/>
    <property type="molecule type" value="Genomic_DNA"/>
</dbReference>
<accession>A0AAU7ZU16</accession>
<gene>
    <name evidence="1" type="ORF">RBB77_06015</name>
</gene>
<reference evidence="1" key="2">
    <citation type="journal article" date="2024" name="Environ. Microbiol.">
        <title>Genome analysis and description of Tunturibacter gen. nov. expands the diversity of Terriglobia in tundra soils.</title>
        <authorList>
            <person name="Messyasz A."/>
            <person name="Mannisto M.K."/>
            <person name="Kerkhof L.J."/>
            <person name="Haggblom M.M."/>
        </authorList>
    </citation>
    <scope>NUCLEOTIDE SEQUENCE</scope>
    <source>
        <strain evidence="1">X5P6</strain>
    </source>
</reference>
<evidence type="ECO:0000313" key="1">
    <source>
        <dbReference type="EMBL" id="XCB34442.1"/>
    </source>
</evidence>
<dbReference type="RefSeq" id="WP_353065591.1">
    <property type="nucleotide sequence ID" value="NZ_CP132942.1"/>
</dbReference>
<sequence>MKTPDGFTYVDPAQFHELFAGDLPGDKARFHGALAGSQLCGQFLSDNYHGCLENQTELDASSREAIEPSTRIWSVGMLIELIAT</sequence>
<protein>
    <submittedName>
        <fullName evidence="1">Uncharacterized protein</fullName>
    </submittedName>
</protein>
<dbReference type="AlphaFoldDB" id="A0AAU7ZU16"/>